<proteinExistence type="predicted"/>
<evidence type="ECO:0000313" key="2">
    <source>
        <dbReference type="Proteomes" id="UP000058925"/>
    </source>
</evidence>
<sequence length="111" mass="12656">MSPNYSKNLPTTDNLVLNFNIAPFKTGSNTFNLDIYYVNNTAIENIRNVFLELNNFDKNLGSLVDTMKKVGLGNYSSIGNYLSQEGKWEIKITVQRIGEYDINQRINVDVK</sequence>
<accession>A0A654LXI5</accession>
<name>A0A654LXI5_9ARCH</name>
<dbReference type="RefSeq" id="WP_231100234.1">
    <property type="nucleotide sequence ID" value="NZ_CP012850.1"/>
</dbReference>
<dbReference type="KEGG" id="taa:NMY3_00917"/>
<dbReference type="AlphaFoldDB" id="A0A654LXI5"/>
<protein>
    <submittedName>
        <fullName evidence="1">Uncharacterized protein</fullName>
    </submittedName>
</protein>
<keyword evidence="2" id="KW-1185">Reference proteome</keyword>
<dbReference type="EMBL" id="CP012850">
    <property type="protein sequence ID" value="ALI35126.1"/>
    <property type="molecule type" value="Genomic_DNA"/>
</dbReference>
<gene>
    <name evidence="1" type="ORF">NMY3_00917</name>
</gene>
<organism evidence="1 2">
    <name type="scientific">Candidatus Nitrosocosmicus oleophilus</name>
    <dbReference type="NCBI Taxonomy" id="1353260"/>
    <lineage>
        <taxon>Archaea</taxon>
        <taxon>Nitrososphaerota</taxon>
        <taxon>Nitrososphaeria</taxon>
        <taxon>Nitrososphaerales</taxon>
        <taxon>Nitrososphaeraceae</taxon>
        <taxon>Candidatus Nitrosocosmicus</taxon>
    </lineage>
</organism>
<reference evidence="2" key="1">
    <citation type="submission" date="2015-10" db="EMBL/GenBank/DDBJ databases">
        <title>Niche specialization of a soil ammonia-oxidizing archaeon, Candidatus Nitrosocosmicus oleophilus.</title>
        <authorList>
            <person name="Jung M.-Y."/>
            <person name="Rhee S.-K."/>
        </authorList>
    </citation>
    <scope>NUCLEOTIDE SEQUENCE [LARGE SCALE GENOMIC DNA]</scope>
    <source>
        <strain evidence="2">MY3</strain>
    </source>
</reference>
<evidence type="ECO:0000313" key="1">
    <source>
        <dbReference type="EMBL" id="ALI35126.1"/>
    </source>
</evidence>
<dbReference type="Proteomes" id="UP000058925">
    <property type="component" value="Chromosome"/>
</dbReference>
<dbReference type="GeneID" id="68929750"/>